<evidence type="ECO:0000256" key="6">
    <source>
        <dbReference type="ARBA" id="ARBA00022737"/>
    </source>
</evidence>
<dbReference type="PANTHER" id="PTHR11774">
    <property type="entry name" value="GERANYLGERANYL TRANSFERASE TYPE BETA SUBUNIT"/>
    <property type="match status" value="1"/>
</dbReference>
<feature type="domain" description="Prenyltransferase alpha-alpha toroid" evidence="8">
    <location>
        <begin position="70"/>
        <end position="161"/>
    </location>
</feature>
<evidence type="ECO:0000256" key="1">
    <source>
        <dbReference type="ARBA" id="ARBA00001947"/>
    </source>
</evidence>
<dbReference type="EMBL" id="OW152828">
    <property type="protein sequence ID" value="CAH2045293.1"/>
    <property type="molecule type" value="Genomic_DNA"/>
</dbReference>
<evidence type="ECO:0000256" key="3">
    <source>
        <dbReference type="ARBA" id="ARBA00022602"/>
    </source>
</evidence>
<keyword evidence="3" id="KW-0637">Prenyltransferase</keyword>
<keyword evidence="4" id="KW-0808">Transferase</keyword>
<dbReference type="SUPFAM" id="SSF48239">
    <property type="entry name" value="Terpenoid cyclases/Protein prenyltransferases"/>
    <property type="match status" value="1"/>
</dbReference>
<comment type="similarity">
    <text evidence="2">Belongs to the protein prenyltransferase subunit beta family.</text>
</comment>
<dbReference type="Gene3D" id="1.50.10.20">
    <property type="match status" value="1"/>
</dbReference>
<dbReference type="Proteomes" id="UP000837857">
    <property type="component" value="Chromosome 16"/>
</dbReference>
<gene>
    <name evidence="9" type="ORF">IPOD504_LOCUS5010</name>
</gene>
<evidence type="ECO:0000313" key="10">
    <source>
        <dbReference type="Proteomes" id="UP000837857"/>
    </source>
</evidence>
<proteinExistence type="inferred from homology"/>
<evidence type="ECO:0000256" key="7">
    <source>
        <dbReference type="ARBA" id="ARBA00022833"/>
    </source>
</evidence>
<sequence>MENQIRLLSDIAAEIYDDENIVTNTSSEQMDVETVIVKMFRHFESKASIDPNLPKLHRNVHSKLLKGAIFPIISAIFSQENKELVETVLFNQGALQEYIIICCQSPDGGLIDKPGKPRDIYHTCYTLSGLSVAQHGTSVGDPFIVGTPRNELKTVHPLHNIAPHCVYNAMDYFKKKDF</sequence>
<keyword evidence="7" id="KW-0862">Zinc</keyword>
<organism evidence="9 10">
    <name type="scientific">Iphiclides podalirius</name>
    <name type="common">scarce swallowtail</name>
    <dbReference type="NCBI Taxonomy" id="110791"/>
    <lineage>
        <taxon>Eukaryota</taxon>
        <taxon>Metazoa</taxon>
        <taxon>Ecdysozoa</taxon>
        <taxon>Arthropoda</taxon>
        <taxon>Hexapoda</taxon>
        <taxon>Insecta</taxon>
        <taxon>Pterygota</taxon>
        <taxon>Neoptera</taxon>
        <taxon>Endopterygota</taxon>
        <taxon>Lepidoptera</taxon>
        <taxon>Glossata</taxon>
        <taxon>Ditrysia</taxon>
        <taxon>Papilionoidea</taxon>
        <taxon>Papilionidae</taxon>
        <taxon>Papilioninae</taxon>
        <taxon>Iphiclides</taxon>
    </lineage>
</organism>
<dbReference type="InterPro" id="IPR001330">
    <property type="entry name" value="Prenyltrans"/>
</dbReference>
<protein>
    <recommendedName>
        <fullName evidence="8">Prenyltransferase alpha-alpha toroid domain-containing protein</fullName>
    </recommendedName>
</protein>
<keyword evidence="6" id="KW-0677">Repeat</keyword>
<comment type="cofactor">
    <cofactor evidence="1">
        <name>Zn(2+)</name>
        <dbReference type="ChEBI" id="CHEBI:29105"/>
    </cofactor>
</comment>
<dbReference type="PANTHER" id="PTHR11774:SF6">
    <property type="entry name" value="PROTEIN FARNESYLTRANSFERASE SUBUNIT BETA"/>
    <property type="match status" value="1"/>
</dbReference>
<keyword evidence="10" id="KW-1185">Reference proteome</keyword>
<dbReference type="Pfam" id="PF00432">
    <property type="entry name" value="Prenyltrans"/>
    <property type="match status" value="1"/>
</dbReference>
<keyword evidence="5" id="KW-0479">Metal-binding</keyword>
<accession>A0ABN8I4K6</accession>
<feature type="non-terminal residue" evidence="9">
    <location>
        <position position="1"/>
    </location>
</feature>
<dbReference type="InterPro" id="IPR008930">
    <property type="entry name" value="Terpenoid_cyclase/PrenylTrfase"/>
</dbReference>
<evidence type="ECO:0000256" key="2">
    <source>
        <dbReference type="ARBA" id="ARBA00010497"/>
    </source>
</evidence>
<evidence type="ECO:0000313" key="9">
    <source>
        <dbReference type="EMBL" id="CAH2045293.1"/>
    </source>
</evidence>
<dbReference type="InterPro" id="IPR045089">
    <property type="entry name" value="PGGT1B-like"/>
</dbReference>
<evidence type="ECO:0000259" key="8">
    <source>
        <dbReference type="Pfam" id="PF00432"/>
    </source>
</evidence>
<evidence type="ECO:0000256" key="4">
    <source>
        <dbReference type="ARBA" id="ARBA00022679"/>
    </source>
</evidence>
<evidence type="ECO:0000256" key="5">
    <source>
        <dbReference type="ARBA" id="ARBA00022723"/>
    </source>
</evidence>
<reference evidence="9" key="1">
    <citation type="submission" date="2022-03" db="EMBL/GenBank/DDBJ databases">
        <authorList>
            <person name="Martin H S."/>
        </authorList>
    </citation>
    <scope>NUCLEOTIDE SEQUENCE</scope>
</reference>
<name>A0ABN8I4K6_9NEOP</name>